<dbReference type="VEuPathDB" id="FungiDB:MELLADRAFT_101106"/>
<proteinExistence type="predicted"/>
<gene>
    <name evidence="2" type="ORF">MELLADRAFT_101106</name>
</gene>
<dbReference type="HOGENOM" id="CLU_319123_0_0_1"/>
<dbReference type="EMBL" id="GL883090">
    <property type="protein sequence ID" value="EGG12656.1"/>
    <property type="molecule type" value="Genomic_DNA"/>
</dbReference>
<dbReference type="AlphaFoldDB" id="F4R3M7"/>
<evidence type="ECO:0000256" key="1">
    <source>
        <dbReference type="SAM" id="MobiDB-lite"/>
    </source>
</evidence>
<dbReference type="InParanoid" id="F4R3M7"/>
<organism evidence="3">
    <name type="scientific">Melampsora larici-populina (strain 98AG31 / pathotype 3-4-7)</name>
    <name type="common">Poplar leaf rust fungus</name>
    <dbReference type="NCBI Taxonomy" id="747676"/>
    <lineage>
        <taxon>Eukaryota</taxon>
        <taxon>Fungi</taxon>
        <taxon>Dikarya</taxon>
        <taxon>Basidiomycota</taxon>
        <taxon>Pucciniomycotina</taxon>
        <taxon>Pucciniomycetes</taxon>
        <taxon>Pucciniales</taxon>
        <taxon>Melampsoraceae</taxon>
        <taxon>Melampsora</taxon>
    </lineage>
</organism>
<evidence type="ECO:0000313" key="3">
    <source>
        <dbReference type="Proteomes" id="UP000001072"/>
    </source>
</evidence>
<feature type="compositionally biased region" description="Polar residues" evidence="1">
    <location>
        <begin position="410"/>
        <end position="419"/>
    </location>
</feature>
<dbReference type="GeneID" id="18921279"/>
<feature type="region of interest" description="Disordered" evidence="1">
    <location>
        <begin position="440"/>
        <end position="459"/>
    </location>
</feature>
<feature type="region of interest" description="Disordered" evidence="1">
    <location>
        <begin position="384"/>
        <end position="421"/>
    </location>
</feature>
<reference evidence="3" key="1">
    <citation type="journal article" date="2011" name="Proc. Natl. Acad. Sci. U.S.A.">
        <title>Obligate biotrophy features unraveled by the genomic analysis of rust fungi.</title>
        <authorList>
            <person name="Duplessis S."/>
            <person name="Cuomo C.A."/>
            <person name="Lin Y.-C."/>
            <person name="Aerts A."/>
            <person name="Tisserant E."/>
            <person name="Veneault-Fourrey C."/>
            <person name="Joly D.L."/>
            <person name="Hacquard S."/>
            <person name="Amselem J."/>
            <person name="Cantarel B.L."/>
            <person name="Chiu R."/>
            <person name="Coutinho P.M."/>
            <person name="Feau N."/>
            <person name="Field M."/>
            <person name="Frey P."/>
            <person name="Gelhaye E."/>
            <person name="Goldberg J."/>
            <person name="Grabherr M.G."/>
            <person name="Kodira C.D."/>
            <person name="Kohler A."/>
            <person name="Kuees U."/>
            <person name="Lindquist E.A."/>
            <person name="Lucas S.M."/>
            <person name="Mago R."/>
            <person name="Mauceli E."/>
            <person name="Morin E."/>
            <person name="Murat C."/>
            <person name="Pangilinan J.L."/>
            <person name="Park R."/>
            <person name="Pearson M."/>
            <person name="Quesneville H."/>
            <person name="Rouhier N."/>
            <person name="Sakthikumar S."/>
            <person name="Salamov A.A."/>
            <person name="Schmutz J."/>
            <person name="Selles B."/>
            <person name="Shapiro H."/>
            <person name="Tanguay P."/>
            <person name="Tuskan G.A."/>
            <person name="Henrissat B."/>
            <person name="Van de Peer Y."/>
            <person name="Rouze P."/>
            <person name="Ellis J.G."/>
            <person name="Dodds P.N."/>
            <person name="Schein J.E."/>
            <person name="Zhong S."/>
            <person name="Hamelin R.C."/>
            <person name="Grigoriev I.V."/>
            <person name="Szabo L.J."/>
            <person name="Martin F."/>
        </authorList>
    </citation>
    <scope>NUCLEOTIDE SEQUENCE [LARGE SCALE GENOMIC DNA]</scope>
    <source>
        <strain evidence="3">98AG31 / pathotype 3-4-7</strain>
    </source>
</reference>
<protein>
    <submittedName>
        <fullName evidence="2">Uncharacterized protein</fullName>
    </submittedName>
</protein>
<dbReference type="KEGG" id="mlr:MELLADRAFT_101106"/>
<keyword evidence="3" id="KW-1185">Reference proteome</keyword>
<accession>F4R3M7</accession>
<sequence length="911" mass="104327">MCFWIVSRSLEDLLTYSLVCQICGSRVHSFVARVLYTLLRNHGLRTTIGCSNTQEYLVITAWETIESSCQKARSDQRYSSQYSIVKRMRTRPSTQNGLETGISPSLWATLYTCSFLLSQAGGLHVEDIGKACRSVAPSSLSSISRITDGKCGGGDHLMIADQTIITPKPFTAALSRTLTRQKGHKNLLEESNNLSFESQVSCPDSPAQWPTKSGKDIHQLPEETRRQGSGNNCQGIADVGNVDWNVLRHRILHSIPISESDQSGLCQKASASPSRSRKDILNGHTATSVERPTTDPKQPWLLTFLLWLWSKVMVTFQSLLRIGERHEATRLSSLSCGKGPFEPDRRERTTLRFFQRKHSDKLEDLKDQTVIHEVGYKPHYRLSLTEPPEVTPKPSRLAVPKTNTKERSNDQGITETSRLASHGTERHIFVKEFYPSMELSHQPTGEKSHVGQRKSNGAEAAVNNLDREIYLEIKSSEPFESHNSWIISQPKSTPGSMLDKININSRKSMSSKTFKFLEILRKSDLSNLDGYETMRLQCIQAFGTDIASAVTRRPKKIWRGSERQKKYDLSISRLLQSVLKERELSEKQLTIAWKLKNRIQPLVFTHEEWEKIKRGIQIWKTFPERQSDQTLAMEFLNISNKVGFLPDKSDLRMLLWKLKYRQSLNNIEHLKTKAMVLCYKKNILATNIFFENALWYVMKTPDKFLIGCSQRQTDAIKRKLERFAFTADEKYTIMEALELQTYPDRHSWTLSQMDIQNSKDPDHKLALSPIYKSYQEALKNPKTLRRPQTQREQGVTMSLLISHYDNLKFPKDLETVKGNNSESQKRKLIKVDRRDKHLAKSLIQAVGIPTSYIEMYHLFLNLSLKDIFRLKLIHSDLLTSSNPDYENMINMISRIMDKAKQKINAALSLGA</sequence>
<feature type="compositionally biased region" description="Polar residues" evidence="1">
    <location>
        <begin position="263"/>
        <end position="274"/>
    </location>
</feature>
<dbReference type="OrthoDB" id="10365711at2759"/>
<dbReference type="Proteomes" id="UP000001072">
    <property type="component" value="Unassembled WGS sequence"/>
</dbReference>
<name>F4R3M7_MELLP</name>
<dbReference type="RefSeq" id="XP_007403594.1">
    <property type="nucleotide sequence ID" value="XM_007403532.1"/>
</dbReference>
<evidence type="ECO:0000313" key="2">
    <source>
        <dbReference type="EMBL" id="EGG12656.1"/>
    </source>
</evidence>
<feature type="region of interest" description="Disordered" evidence="1">
    <location>
        <begin position="263"/>
        <end position="293"/>
    </location>
</feature>